<keyword evidence="7" id="KW-1185">Reference proteome</keyword>
<name>A0ABD2N6W4_9CUCU</name>
<evidence type="ECO:0000256" key="4">
    <source>
        <dbReference type="ARBA" id="ARBA00022729"/>
    </source>
</evidence>
<evidence type="ECO:0000256" key="5">
    <source>
        <dbReference type="SAM" id="SignalP"/>
    </source>
</evidence>
<comment type="subcellular location">
    <subcellularLocation>
        <location evidence="1">Secreted</location>
    </subcellularLocation>
</comment>
<dbReference type="PRINTS" id="PR01366">
    <property type="entry name" value="ROYALJELLY"/>
</dbReference>
<dbReference type="EMBL" id="JABFTP020000062">
    <property type="protein sequence ID" value="KAL3274487.1"/>
    <property type="molecule type" value="Genomic_DNA"/>
</dbReference>
<feature type="signal peptide" evidence="5">
    <location>
        <begin position="1"/>
        <end position="18"/>
    </location>
</feature>
<evidence type="ECO:0000313" key="6">
    <source>
        <dbReference type="EMBL" id="KAL3274487.1"/>
    </source>
</evidence>
<evidence type="ECO:0000256" key="1">
    <source>
        <dbReference type="ARBA" id="ARBA00004613"/>
    </source>
</evidence>
<dbReference type="GO" id="GO:0005576">
    <property type="term" value="C:extracellular region"/>
    <property type="evidence" value="ECO:0007669"/>
    <property type="project" value="UniProtKB-SubCell"/>
</dbReference>
<organism evidence="6 7">
    <name type="scientific">Cryptolaemus montrouzieri</name>
    <dbReference type="NCBI Taxonomy" id="559131"/>
    <lineage>
        <taxon>Eukaryota</taxon>
        <taxon>Metazoa</taxon>
        <taxon>Ecdysozoa</taxon>
        <taxon>Arthropoda</taxon>
        <taxon>Hexapoda</taxon>
        <taxon>Insecta</taxon>
        <taxon>Pterygota</taxon>
        <taxon>Neoptera</taxon>
        <taxon>Endopterygota</taxon>
        <taxon>Coleoptera</taxon>
        <taxon>Polyphaga</taxon>
        <taxon>Cucujiformia</taxon>
        <taxon>Coccinelloidea</taxon>
        <taxon>Coccinellidae</taxon>
        <taxon>Scymninae</taxon>
        <taxon>Scymnini</taxon>
        <taxon>Cryptolaemus</taxon>
    </lineage>
</organism>
<evidence type="ECO:0000256" key="3">
    <source>
        <dbReference type="ARBA" id="ARBA00022525"/>
    </source>
</evidence>
<comment type="caution">
    <text evidence="6">The sequence shown here is derived from an EMBL/GenBank/DDBJ whole genome shotgun (WGS) entry which is preliminary data.</text>
</comment>
<dbReference type="Pfam" id="PF03022">
    <property type="entry name" value="MRJP"/>
    <property type="match status" value="1"/>
</dbReference>
<dbReference type="InterPro" id="IPR011042">
    <property type="entry name" value="6-blade_b-propeller_TolB-like"/>
</dbReference>
<evidence type="ECO:0008006" key="8">
    <source>
        <dbReference type="Google" id="ProtNLM"/>
    </source>
</evidence>
<keyword evidence="3" id="KW-0964">Secreted</keyword>
<sequence>MWEKIVILVTSIVLQANCLDLEVLNQWNLFEFNFPYDNALITAFRPENTVFTGLEITDDRIFVSMPRLWSGVPATLATIPRNMPPGSSPVLQVYPDWSFHSAGRGNVSSCSELVSVYRIRQDSCNRLWVLDSGIMTSLEDFRVVCPPKIIIFDLKTDRIVRTVVFPRQVLRPNSLLTNLVIDESVQGSCDSAFAYISDTASPGLVIYNSMQDTAWRLIHPSMYPDPNFSDHTIAGETFTLMDGVVGLAHSPKLATLYFQPLATNRIFSIRTAELRKGPPATNEVLPIELVGKKSSQGLGLTVDERDDTLYFSPLTETSLASWNPLTSRQSLISYNPDLLQFLAEIRWNKRDGNIYMISTRFQKFFRRSLSSNEINLRIIRVRTKSSISSAFNNNNLYFNKPHTFLPN</sequence>
<protein>
    <recommendedName>
        <fullName evidence="8">Bee-milk protein</fullName>
    </recommendedName>
</protein>
<dbReference type="PANTHER" id="PTHR10009:SF19">
    <property type="entry name" value="RE55542P"/>
    <property type="match status" value="1"/>
</dbReference>
<dbReference type="PANTHER" id="PTHR10009">
    <property type="entry name" value="PROTEIN YELLOW-RELATED"/>
    <property type="match status" value="1"/>
</dbReference>
<proteinExistence type="inferred from homology"/>
<reference evidence="6 7" key="1">
    <citation type="journal article" date="2021" name="BMC Biol.">
        <title>Horizontally acquired antibacterial genes associated with adaptive radiation of ladybird beetles.</title>
        <authorList>
            <person name="Li H.S."/>
            <person name="Tang X.F."/>
            <person name="Huang Y.H."/>
            <person name="Xu Z.Y."/>
            <person name="Chen M.L."/>
            <person name="Du X.Y."/>
            <person name="Qiu B.Y."/>
            <person name="Chen P.T."/>
            <person name="Zhang W."/>
            <person name="Slipinski A."/>
            <person name="Escalona H.E."/>
            <person name="Waterhouse R.M."/>
            <person name="Zwick A."/>
            <person name="Pang H."/>
        </authorList>
    </citation>
    <scope>NUCLEOTIDE SEQUENCE [LARGE SCALE GENOMIC DNA]</scope>
    <source>
        <strain evidence="6">SYSU2018</strain>
    </source>
</reference>
<dbReference type="AlphaFoldDB" id="A0ABD2N6W4"/>
<evidence type="ECO:0000256" key="2">
    <source>
        <dbReference type="ARBA" id="ARBA00009127"/>
    </source>
</evidence>
<keyword evidence="4 5" id="KW-0732">Signal</keyword>
<feature type="chain" id="PRO_5044796738" description="Bee-milk protein" evidence="5">
    <location>
        <begin position="19"/>
        <end position="407"/>
    </location>
</feature>
<dbReference type="Proteomes" id="UP001516400">
    <property type="component" value="Unassembled WGS sequence"/>
</dbReference>
<gene>
    <name evidence="6" type="ORF">HHI36_015870</name>
</gene>
<dbReference type="SUPFAM" id="SSF101898">
    <property type="entry name" value="NHL repeat"/>
    <property type="match status" value="1"/>
</dbReference>
<evidence type="ECO:0000313" key="7">
    <source>
        <dbReference type="Proteomes" id="UP001516400"/>
    </source>
</evidence>
<dbReference type="Gene3D" id="2.120.10.30">
    <property type="entry name" value="TolB, C-terminal domain"/>
    <property type="match status" value="1"/>
</dbReference>
<accession>A0ABD2N6W4</accession>
<dbReference type="FunFam" id="2.120.10.30:FF:000045">
    <property type="entry name" value="Blast:Protein yellow"/>
    <property type="match status" value="1"/>
</dbReference>
<dbReference type="InterPro" id="IPR017996">
    <property type="entry name" value="MRJP/yellow-related"/>
</dbReference>
<comment type="similarity">
    <text evidence="2">Belongs to the major royal jelly protein family.</text>
</comment>